<protein>
    <submittedName>
        <fullName evidence="1">Uncharacterized protein</fullName>
    </submittedName>
</protein>
<accession>A0ABR1GK19</accession>
<name>A0ABR1GK19_9HYPO</name>
<evidence type="ECO:0000313" key="2">
    <source>
        <dbReference type="Proteomes" id="UP001498476"/>
    </source>
</evidence>
<organism evidence="1 2">
    <name type="scientific">Neonectria punicea</name>
    <dbReference type="NCBI Taxonomy" id="979145"/>
    <lineage>
        <taxon>Eukaryota</taxon>
        <taxon>Fungi</taxon>
        <taxon>Dikarya</taxon>
        <taxon>Ascomycota</taxon>
        <taxon>Pezizomycotina</taxon>
        <taxon>Sordariomycetes</taxon>
        <taxon>Hypocreomycetidae</taxon>
        <taxon>Hypocreales</taxon>
        <taxon>Nectriaceae</taxon>
        <taxon>Neonectria</taxon>
    </lineage>
</organism>
<proteinExistence type="predicted"/>
<evidence type="ECO:0000313" key="1">
    <source>
        <dbReference type="EMBL" id="KAK7398514.1"/>
    </source>
</evidence>
<sequence length="242" mass="26615">MSIIQQTRDAIASSTSLHKNAESSRSVARLAEGLIMEDVKSQFVDNLEAIYDLWVGLLHKSTLPSNMASNDSRIVQVFQDLDKDSKSTELSISRLASVQLIRLMRSLKGRIKSDRRSGRVLPGKRGDSIAIDMFVNALGSPAGGVVARRQAIGRLRFDKRRASLAGQSPLLVITHTAKAERIIRDLNVSNKILDALAAETHGQYPTGLVQAAEYMTQIGELGETDVAGKRAHLEKLRDMIRQ</sequence>
<reference evidence="1 2" key="1">
    <citation type="journal article" date="2025" name="Microbiol. Resour. Announc.">
        <title>Draft genome sequences for Neonectria magnoliae and Neonectria punicea, canker pathogens of Liriodendron tulipifera and Acer saccharum in West Virginia.</title>
        <authorList>
            <person name="Petronek H.M."/>
            <person name="Kasson M.T."/>
            <person name="Metheny A.M."/>
            <person name="Stauder C.M."/>
            <person name="Lovett B."/>
            <person name="Lynch S.C."/>
            <person name="Garnas J.R."/>
            <person name="Kasson L.R."/>
            <person name="Stajich J.E."/>
        </authorList>
    </citation>
    <scope>NUCLEOTIDE SEQUENCE [LARGE SCALE GENOMIC DNA]</scope>
    <source>
        <strain evidence="1 2">NRRL 64653</strain>
    </source>
</reference>
<gene>
    <name evidence="1" type="ORF">QQX98_012107</name>
</gene>
<comment type="caution">
    <text evidence="1">The sequence shown here is derived from an EMBL/GenBank/DDBJ whole genome shotgun (WGS) entry which is preliminary data.</text>
</comment>
<keyword evidence="2" id="KW-1185">Reference proteome</keyword>
<dbReference type="Proteomes" id="UP001498476">
    <property type="component" value="Unassembled WGS sequence"/>
</dbReference>
<dbReference type="EMBL" id="JAZAVJ010000330">
    <property type="protein sequence ID" value="KAK7398514.1"/>
    <property type="molecule type" value="Genomic_DNA"/>
</dbReference>